<dbReference type="RefSeq" id="WP_274354105.1">
    <property type="nucleotide sequence ID" value="NZ_JAQZSM010000034.1"/>
</dbReference>
<evidence type="ECO:0000259" key="1">
    <source>
        <dbReference type="Pfam" id="PF13264"/>
    </source>
</evidence>
<organism evidence="2 3">
    <name type="scientific">Roseinatronobacter alkalisoli</name>
    <dbReference type="NCBI Taxonomy" id="3028235"/>
    <lineage>
        <taxon>Bacteria</taxon>
        <taxon>Pseudomonadati</taxon>
        <taxon>Pseudomonadota</taxon>
        <taxon>Alphaproteobacteria</taxon>
        <taxon>Rhodobacterales</taxon>
        <taxon>Paracoccaceae</taxon>
        <taxon>Roseinatronobacter</taxon>
    </lineage>
</organism>
<sequence>MDITQKHPLYEEYEDSWKLMRDAMDGEDKVKAGGTTYLPMKPGLASLTRQDLADKAYRAYKDRAEFPEVLSPVVRGILGILTEKPPVVELPTVLDDLKEACTLDGLTFDSLYRKVLREVLITGRHAILPSLDQTGGGYLACYTAEAIVSWDTDEDSKLLEFTVLDESSMRRNKDSNEWELQLAFLELGLDDAGNYQARKWSAPEGSDVPVPGEWEAARKAGGAGLQEVPMVFVGTDGLSPDPDDIPLYGLAKLALRYYRLDADFMHALHMTSEPTPVAIGVTKEMIENDTAPKTLGSAVMWYLPEGGSAMYLEFSGPGLAKQQETLADTMERAKEFGAKLIAGSSDQSGEALALLLGSQTAPLKSIAVNVAAGVEKALRKLAEWKGANPDDVLVTPHLDFYTKKMTAAEITALVDGWVKEAYSWKTLFARLQAGGVIPEGVTEEQEAKRLLENRNEGDGLT</sequence>
<protein>
    <submittedName>
        <fullName evidence="2">DUF4055 domain-containing protein</fullName>
    </submittedName>
</protein>
<accession>A0ABT5TE94</accession>
<dbReference type="Proteomes" id="UP001431784">
    <property type="component" value="Unassembled WGS sequence"/>
</dbReference>
<comment type="caution">
    <text evidence="2">The sequence shown here is derived from an EMBL/GenBank/DDBJ whole genome shotgun (WGS) entry which is preliminary data.</text>
</comment>
<dbReference type="EMBL" id="JAQZSM010000034">
    <property type="protein sequence ID" value="MDD7973436.1"/>
    <property type="molecule type" value="Genomic_DNA"/>
</dbReference>
<evidence type="ECO:0000313" key="2">
    <source>
        <dbReference type="EMBL" id="MDD7973436.1"/>
    </source>
</evidence>
<dbReference type="InterPro" id="IPR025129">
    <property type="entry name" value="DUF4055"/>
</dbReference>
<dbReference type="Pfam" id="PF13264">
    <property type="entry name" value="DUF4055"/>
    <property type="match status" value="1"/>
</dbReference>
<name>A0ABT5TE94_9RHOB</name>
<gene>
    <name evidence="2" type="ORF">PUT78_20435</name>
</gene>
<keyword evidence="3" id="KW-1185">Reference proteome</keyword>
<proteinExistence type="predicted"/>
<feature type="domain" description="DUF4055" evidence="1">
    <location>
        <begin position="246"/>
        <end position="384"/>
    </location>
</feature>
<reference evidence="2" key="1">
    <citation type="submission" date="2023-02" db="EMBL/GenBank/DDBJ databases">
        <title>Description of Roseinatronobacter alkalisoli sp. nov., an alkaliphilic bacerium isolated from soda soil.</title>
        <authorList>
            <person name="Wei W."/>
        </authorList>
    </citation>
    <scope>NUCLEOTIDE SEQUENCE</scope>
    <source>
        <strain evidence="2">HJB301</strain>
    </source>
</reference>
<evidence type="ECO:0000313" key="3">
    <source>
        <dbReference type="Proteomes" id="UP001431784"/>
    </source>
</evidence>